<organism evidence="1 2">
    <name type="scientific">Cetraspora pellucida</name>
    <dbReference type="NCBI Taxonomy" id="1433469"/>
    <lineage>
        <taxon>Eukaryota</taxon>
        <taxon>Fungi</taxon>
        <taxon>Fungi incertae sedis</taxon>
        <taxon>Mucoromycota</taxon>
        <taxon>Glomeromycotina</taxon>
        <taxon>Glomeromycetes</taxon>
        <taxon>Diversisporales</taxon>
        <taxon>Gigasporaceae</taxon>
        <taxon>Cetraspora</taxon>
    </lineage>
</organism>
<name>A0ACA9K2G5_9GLOM</name>
<sequence>MNIRQSRPTNYTPYELVFGQHLLRHFNMIEEWKTNNINMEEDLPENIIENEECSESEDDDLYYVNKNFHTTSPSSWSLILFSDTIQEEKSNIEENSSSLTNGCSIVTFLPSFSQSLVSFSNTTQQENSNFNKDKSVIEKHKLDNQQDIQIINFQTCVAMNDCAILQKTTIDSQQQIQQTISENAEIVGEQTISIQDNIVNQITAKGKAIQEASNNPTSQYNIYCNIANRNLENYRSKMKHQMYTKYKIHKHTYEFGDLVKIQIDKIDHDSGDRSALPCKIYEVLPRNMYRLICQFGILNKVFSASVILPLGPKEFPELDNPPINLTVSIIEAARLQSNALADNIVCNCKENCLIAKCACRKVNTLCGSGCHLKNSKCQHKA</sequence>
<dbReference type="Proteomes" id="UP000789366">
    <property type="component" value="Unassembled WGS sequence"/>
</dbReference>
<keyword evidence="2" id="KW-1185">Reference proteome</keyword>
<comment type="caution">
    <text evidence="1">The sequence shown here is derived from an EMBL/GenBank/DDBJ whole genome shotgun (WGS) entry which is preliminary data.</text>
</comment>
<accession>A0ACA9K2G5</accession>
<gene>
    <name evidence="1" type="ORF">SPELUC_LOCUS621</name>
</gene>
<evidence type="ECO:0000313" key="2">
    <source>
        <dbReference type="Proteomes" id="UP000789366"/>
    </source>
</evidence>
<evidence type="ECO:0000313" key="1">
    <source>
        <dbReference type="EMBL" id="CAG8447865.1"/>
    </source>
</evidence>
<proteinExistence type="predicted"/>
<protein>
    <submittedName>
        <fullName evidence="1">15071_t:CDS:1</fullName>
    </submittedName>
</protein>
<dbReference type="EMBL" id="CAJVPW010000244">
    <property type="protein sequence ID" value="CAG8447865.1"/>
    <property type="molecule type" value="Genomic_DNA"/>
</dbReference>
<reference evidence="1" key="1">
    <citation type="submission" date="2021-06" db="EMBL/GenBank/DDBJ databases">
        <authorList>
            <person name="Kallberg Y."/>
            <person name="Tangrot J."/>
            <person name="Rosling A."/>
        </authorList>
    </citation>
    <scope>NUCLEOTIDE SEQUENCE</scope>
    <source>
        <strain evidence="1">28 12/20/2015</strain>
    </source>
</reference>